<dbReference type="HOGENOM" id="CLU_820843_0_0_11"/>
<dbReference type="Proteomes" id="UP000016743">
    <property type="component" value="Chromosome"/>
</dbReference>
<name>U3PBE9_LEIXC</name>
<dbReference type="Gene3D" id="2.130.10.30">
    <property type="entry name" value="Regulator of chromosome condensation 1/beta-lactamase-inhibitor protein II"/>
    <property type="match status" value="2"/>
</dbReference>
<dbReference type="PANTHER" id="PTHR45982:SF1">
    <property type="entry name" value="REGULATOR OF CHROMOSOME CONDENSATION"/>
    <property type="match status" value="1"/>
</dbReference>
<protein>
    <submittedName>
        <fullName evidence="1">Uncharacterized protein</fullName>
    </submittedName>
</protein>
<dbReference type="Pfam" id="PF00415">
    <property type="entry name" value="RCC1"/>
    <property type="match status" value="1"/>
</dbReference>
<gene>
    <name evidence="1" type="ORF">O159_20850</name>
</gene>
<keyword evidence="2" id="KW-1185">Reference proteome</keyword>
<dbReference type="OrthoDB" id="5118031at2"/>
<reference evidence="1 2" key="1">
    <citation type="journal article" date="2013" name="Genome Announc.">
        <title>Complete Genome Sequence of Leifsonia xyli subsp. cynodontis Strain DSM46306, a Gram-Positive Bacterial Pathogen of Grasses.</title>
        <authorList>
            <person name="Monteiro-Vitorello C.B."/>
            <person name="Zerillo M.M."/>
            <person name="Van Sluys M.A."/>
            <person name="Camargo L.E."/>
            <person name="Kitajima J.P."/>
        </authorList>
    </citation>
    <scope>NUCLEOTIDE SEQUENCE [LARGE SCALE GENOMIC DNA]</scope>
    <source>
        <strain evidence="1 2">DSM 46306</strain>
    </source>
</reference>
<dbReference type="eggNOG" id="COG5184">
    <property type="taxonomic scope" value="Bacteria"/>
</dbReference>
<dbReference type="InterPro" id="IPR051553">
    <property type="entry name" value="Ran_GTPase-activating"/>
</dbReference>
<organism evidence="1 2">
    <name type="scientific">Leifsonia xyli subsp. cynodontis DSM 46306</name>
    <dbReference type="NCBI Taxonomy" id="1389489"/>
    <lineage>
        <taxon>Bacteria</taxon>
        <taxon>Bacillati</taxon>
        <taxon>Actinomycetota</taxon>
        <taxon>Actinomycetes</taxon>
        <taxon>Micrococcales</taxon>
        <taxon>Microbacteriaceae</taxon>
        <taxon>Leifsonia</taxon>
    </lineage>
</organism>
<dbReference type="STRING" id="1389489.O159_20850"/>
<dbReference type="InterPro" id="IPR000408">
    <property type="entry name" value="Reg_chr_condens"/>
</dbReference>
<dbReference type="SUPFAM" id="SSF50985">
    <property type="entry name" value="RCC1/BLIP-II"/>
    <property type="match status" value="1"/>
</dbReference>
<dbReference type="PANTHER" id="PTHR45982">
    <property type="entry name" value="REGULATOR OF CHROMOSOME CONDENSATION"/>
    <property type="match status" value="1"/>
</dbReference>
<dbReference type="PATRIC" id="fig|1389489.3.peg.2000"/>
<evidence type="ECO:0000313" key="2">
    <source>
        <dbReference type="Proteomes" id="UP000016743"/>
    </source>
</evidence>
<dbReference type="EMBL" id="CP006734">
    <property type="protein sequence ID" value="AGW42067.1"/>
    <property type="molecule type" value="Genomic_DNA"/>
</dbReference>
<dbReference type="KEGG" id="lxy:O159_20850"/>
<accession>U3PBE9</accession>
<proteinExistence type="predicted"/>
<dbReference type="PROSITE" id="PS50012">
    <property type="entry name" value="RCC1_3"/>
    <property type="match status" value="2"/>
</dbReference>
<dbReference type="InterPro" id="IPR009091">
    <property type="entry name" value="RCC1/BLIP-II"/>
</dbReference>
<evidence type="ECO:0000313" key="1">
    <source>
        <dbReference type="EMBL" id="AGW42067.1"/>
    </source>
</evidence>
<dbReference type="AlphaFoldDB" id="U3PBE9"/>
<sequence length="338" mass="34442">MQQQPVVVQIAERASVVECNLKYNLVVAVAENGAAYTWGVGVNGIPQTSRPTLAPGIRGAYLATAGFTNVYVAAEGDVYAWGDGSYGANGQGNGNSLGTPTLVSGLPVLKVVSMAGVGRSCFVVFENGELWGWGQNQYNVMARTGSDAYTAEYTAERIAVGAPVAQVVGSEYSVYALLADGTTVAGGNNDDGRLGIGTSGGVITNPTPVALPAGATTALIARLRQAYAVVDGSVYSWGYNSGAVLGDPTATGNRLAPAPLNPPLSGIAALASGDDSAYALTTDGVIVSWGTNHEYALGNGSANGAQVPTPLPVKGILDGRTVTRMSRQAGNNSMYAMV</sequence>
<dbReference type="RefSeq" id="WP_021755563.1">
    <property type="nucleotide sequence ID" value="NC_022438.1"/>
</dbReference>